<dbReference type="InterPro" id="IPR002413">
    <property type="entry name" value="V5_allergen-like"/>
</dbReference>
<dbReference type="PRINTS" id="PR00838">
    <property type="entry name" value="V5ALLERGEN"/>
</dbReference>
<feature type="domain" description="SCP" evidence="2">
    <location>
        <begin position="25"/>
        <end position="175"/>
    </location>
</feature>
<dbReference type="InterPro" id="IPR001283">
    <property type="entry name" value="CRISP-related"/>
</dbReference>
<keyword evidence="4" id="KW-1185">Reference proteome</keyword>
<sequence length="421" mass="45632">MLVILLLSLAVATHAGMCPGNDLDDNDRTTLRKAHNDLRRKIVKGSAKNYAGNLNAGKNMYSLQYDCDLEQAAIDAVGASCSEALVNPAKYGQNVQVYDTQQISALEKNLIPDAVKQWYQPVQYYGLRNDQNKYNDKRLYTFANLAYDRNVALGCQYKKCTDKVVITCMYSNIVPDNAVLYERGTPCTKDTDCTLYSPAVCNNGLCKAKAVIPNPNPQGTTTAAPGAAKCANAEVTDAVRNAVIDVHNSYRSQVARGLIINGRSGQNCPTAANMYKMEYDCSLESSALVQAKTCTLTASAVSSRGGQGENYYSGALVNDLEQAVRTAMQQWFNQITISGVNPAMQFRARVRDKPNAPVAFTQMVWGTSTKVGCAVIKCPANTYTVCRYSPAGNIVDGYVYKRGTLCGDCPAMCNNGLCGTA</sequence>
<dbReference type="Pfam" id="PF00188">
    <property type="entry name" value="CAP"/>
    <property type="match status" value="2"/>
</dbReference>
<dbReference type="EMBL" id="JAVFWL010000001">
    <property type="protein sequence ID" value="KAK6731858.1"/>
    <property type="molecule type" value="Genomic_DNA"/>
</dbReference>
<feature type="chain" id="PRO_5046184111" description="SCP domain-containing protein" evidence="1">
    <location>
        <begin position="16"/>
        <end position="421"/>
    </location>
</feature>
<dbReference type="PANTHER" id="PTHR10334">
    <property type="entry name" value="CYSTEINE-RICH SECRETORY PROTEIN-RELATED"/>
    <property type="match status" value="1"/>
</dbReference>
<feature type="domain" description="SCP" evidence="2">
    <location>
        <begin position="238"/>
        <end position="396"/>
    </location>
</feature>
<evidence type="ECO:0000313" key="3">
    <source>
        <dbReference type="EMBL" id="KAK6731858.1"/>
    </source>
</evidence>
<gene>
    <name evidence="3" type="primary">Necator_chrI.g4116</name>
    <name evidence="3" type="ORF">RB195_007987</name>
</gene>
<dbReference type="SUPFAM" id="SSF55797">
    <property type="entry name" value="PR-1-like"/>
    <property type="match status" value="2"/>
</dbReference>
<name>A0ABR1C2H7_NECAM</name>
<keyword evidence="1" id="KW-0732">Signal</keyword>
<evidence type="ECO:0000313" key="4">
    <source>
        <dbReference type="Proteomes" id="UP001303046"/>
    </source>
</evidence>
<dbReference type="InterPro" id="IPR035940">
    <property type="entry name" value="CAP_sf"/>
</dbReference>
<evidence type="ECO:0000259" key="2">
    <source>
        <dbReference type="SMART" id="SM00198"/>
    </source>
</evidence>
<dbReference type="PRINTS" id="PR00837">
    <property type="entry name" value="V5TPXLIKE"/>
</dbReference>
<organism evidence="3 4">
    <name type="scientific">Necator americanus</name>
    <name type="common">Human hookworm</name>
    <dbReference type="NCBI Taxonomy" id="51031"/>
    <lineage>
        <taxon>Eukaryota</taxon>
        <taxon>Metazoa</taxon>
        <taxon>Ecdysozoa</taxon>
        <taxon>Nematoda</taxon>
        <taxon>Chromadorea</taxon>
        <taxon>Rhabditida</taxon>
        <taxon>Rhabditina</taxon>
        <taxon>Rhabditomorpha</taxon>
        <taxon>Strongyloidea</taxon>
        <taxon>Ancylostomatidae</taxon>
        <taxon>Bunostominae</taxon>
        <taxon>Necator</taxon>
    </lineage>
</organism>
<evidence type="ECO:0000256" key="1">
    <source>
        <dbReference type="SAM" id="SignalP"/>
    </source>
</evidence>
<dbReference type="Proteomes" id="UP001303046">
    <property type="component" value="Unassembled WGS sequence"/>
</dbReference>
<feature type="signal peptide" evidence="1">
    <location>
        <begin position="1"/>
        <end position="15"/>
    </location>
</feature>
<dbReference type="Gene3D" id="3.40.33.10">
    <property type="entry name" value="CAP"/>
    <property type="match status" value="2"/>
</dbReference>
<dbReference type="InterPro" id="IPR014044">
    <property type="entry name" value="CAP_dom"/>
</dbReference>
<proteinExistence type="predicted"/>
<dbReference type="SMART" id="SM00198">
    <property type="entry name" value="SCP"/>
    <property type="match status" value="2"/>
</dbReference>
<dbReference type="CDD" id="cd05380">
    <property type="entry name" value="CAP_euk"/>
    <property type="match status" value="2"/>
</dbReference>
<accession>A0ABR1C2H7</accession>
<comment type="caution">
    <text evidence="3">The sequence shown here is derived from an EMBL/GenBank/DDBJ whole genome shotgun (WGS) entry which is preliminary data.</text>
</comment>
<protein>
    <recommendedName>
        <fullName evidence="2">SCP domain-containing protein</fullName>
    </recommendedName>
</protein>
<reference evidence="3 4" key="1">
    <citation type="submission" date="2023-08" db="EMBL/GenBank/DDBJ databases">
        <title>A Necator americanus chromosomal reference genome.</title>
        <authorList>
            <person name="Ilik V."/>
            <person name="Petrzelkova K.J."/>
            <person name="Pardy F."/>
            <person name="Fuh T."/>
            <person name="Niatou-Singa F.S."/>
            <person name="Gouil Q."/>
            <person name="Baker L."/>
            <person name="Ritchie M.E."/>
            <person name="Jex A.R."/>
            <person name="Gazzola D."/>
            <person name="Li H."/>
            <person name="Toshio Fujiwara R."/>
            <person name="Zhan B."/>
            <person name="Aroian R.V."/>
            <person name="Pafco B."/>
            <person name="Schwarz E.M."/>
        </authorList>
    </citation>
    <scope>NUCLEOTIDE SEQUENCE [LARGE SCALE GENOMIC DNA]</scope>
    <source>
        <strain evidence="3 4">Aroian</strain>
        <tissue evidence="3">Whole animal</tissue>
    </source>
</reference>